<dbReference type="Proteomes" id="UP000807469">
    <property type="component" value="Unassembled WGS sequence"/>
</dbReference>
<reference evidence="2" key="1">
    <citation type="submission" date="2020-11" db="EMBL/GenBank/DDBJ databases">
        <authorList>
            <consortium name="DOE Joint Genome Institute"/>
            <person name="Ahrendt S."/>
            <person name="Riley R."/>
            <person name="Andreopoulos W."/>
            <person name="Labutti K."/>
            <person name="Pangilinan J."/>
            <person name="Ruiz-Duenas F.J."/>
            <person name="Barrasa J.M."/>
            <person name="Sanchez-Garcia M."/>
            <person name="Camarero S."/>
            <person name="Miyauchi S."/>
            <person name="Serrano A."/>
            <person name="Linde D."/>
            <person name="Babiker R."/>
            <person name="Drula E."/>
            <person name="Ayuso-Fernandez I."/>
            <person name="Pacheco R."/>
            <person name="Padilla G."/>
            <person name="Ferreira P."/>
            <person name="Barriuso J."/>
            <person name="Kellner H."/>
            <person name="Castanera R."/>
            <person name="Alfaro M."/>
            <person name="Ramirez L."/>
            <person name="Pisabarro A.G."/>
            <person name="Kuo A."/>
            <person name="Tritt A."/>
            <person name="Lipzen A."/>
            <person name="He G."/>
            <person name="Yan M."/>
            <person name="Ng V."/>
            <person name="Cullen D."/>
            <person name="Martin F."/>
            <person name="Rosso M.-N."/>
            <person name="Henrissat B."/>
            <person name="Hibbett D."/>
            <person name="Martinez A.T."/>
            <person name="Grigoriev I.V."/>
        </authorList>
    </citation>
    <scope>NUCLEOTIDE SEQUENCE</scope>
    <source>
        <strain evidence="2">CIRM-BRFM 674</strain>
    </source>
</reference>
<sequence>MTTTSGSDKKASKGAARSKRDCREAAQSFFRMLWDGVQVHGLVPDSLLQTD</sequence>
<feature type="region of interest" description="Disordered" evidence="1">
    <location>
        <begin position="1"/>
        <end position="20"/>
    </location>
</feature>
<keyword evidence="3" id="KW-1185">Reference proteome</keyword>
<comment type="caution">
    <text evidence="2">The sequence shown here is derived from an EMBL/GenBank/DDBJ whole genome shotgun (WGS) entry which is preliminary data.</text>
</comment>
<evidence type="ECO:0000313" key="3">
    <source>
        <dbReference type="Proteomes" id="UP000807469"/>
    </source>
</evidence>
<dbReference type="EMBL" id="MU155191">
    <property type="protein sequence ID" value="KAF9480659.1"/>
    <property type="molecule type" value="Genomic_DNA"/>
</dbReference>
<dbReference type="AlphaFoldDB" id="A0A9P5Z5Z3"/>
<gene>
    <name evidence="2" type="ORF">BDN70DRAFT_877377</name>
</gene>
<proteinExistence type="predicted"/>
<accession>A0A9P5Z5Z3</accession>
<name>A0A9P5Z5Z3_9AGAR</name>
<evidence type="ECO:0000313" key="2">
    <source>
        <dbReference type="EMBL" id="KAF9480659.1"/>
    </source>
</evidence>
<protein>
    <submittedName>
        <fullName evidence="2">Uncharacterized protein</fullName>
    </submittedName>
</protein>
<evidence type="ECO:0000256" key="1">
    <source>
        <dbReference type="SAM" id="MobiDB-lite"/>
    </source>
</evidence>
<organism evidence="2 3">
    <name type="scientific">Pholiota conissans</name>
    <dbReference type="NCBI Taxonomy" id="109636"/>
    <lineage>
        <taxon>Eukaryota</taxon>
        <taxon>Fungi</taxon>
        <taxon>Dikarya</taxon>
        <taxon>Basidiomycota</taxon>
        <taxon>Agaricomycotina</taxon>
        <taxon>Agaricomycetes</taxon>
        <taxon>Agaricomycetidae</taxon>
        <taxon>Agaricales</taxon>
        <taxon>Agaricineae</taxon>
        <taxon>Strophariaceae</taxon>
        <taxon>Pholiota</taxon>
    </lineage>
</organism>